<evidence type="ECO:0000313" key="2">
    <source>
        <dbReference type="Proteomes" id="UP000282322"/>
    </source>
</evidence>
<comment type="caution">
    <text evidence="1">The sequence shown here is derived from an EMBL/GenBank/DDBJ whole genome shotgun (WGS) entry which is preliminary data.</text>
</comment>
<dbReference type="Proteomes" id="UP000282322">
    <property type="component" value="Unassembled WGS sequence"/>
</dbReference>
<gene>
    <name evidence="1" type="ORF">EIK79_12490</name>
</gene>
<dbReference type="AlphaFoldDB" id="A0A3P3R7M1"/>
<reference evidence="1 2" key="1">
    <citation type="submission" date="2018-11" db="EMBL/GenBank/DDBJ databases">
        <title>Taxonoimc description of Halomarina strain SPP-AMP-1.</title>
        <authorList>
            <person name="Pal Y."/>
            <person name="Srinivasana K."/>
            <person name="Verma A."/>
            <person name="Kumar P."/>
        </authorList>
    </citation>
    <scope>NUCLEOTIDE SEQUENCE [LARGE SCALE GENOMIC DNA]</scope>
    <source>
        <strain evidence="1 2">SPP-AMP-1</strain>
    </source>
</reference>
<accession>A0A3P3R7M1</accession>
<keyword evidence="2" id="KW-1185">Reference proteome</keyword>
<evidence type="ECO:0000313" key="1">
    <source>
        <dbReference type="EMBL" id="RRJ29452.1"/>
    </source>
</evidence>
<proteinExistence type="predicted"/>
<dbReference type="EMBL" id="RRCH01000028">
    <property type="protein sequence ID" value="RRJ29452.1"/>
    <property type="molecule type" value="Genomic_DNA"/>
</dbReference>
<protein>
    <submittedName>
        <fullName evidence="1">Uncharacterized protein</fullName>
    </submittedName>
</protein>
<name>A0A3P3R7M1_9EURY</name>
<organism evidence="1 2">
    <name type="scientific">Halocatena pleomorpha</name>
    <dbReference type="NCBI Taxonomy" id="1785090"/>
    <lineage>
        <taxon>Archaea</taxon>
        <taxon>Methanobacteriati</taxon>
        <taxon>Methanobacteriota</taxon>
        <taxon>Stenosarchaea group</taxon>
        <taxon>Halobacteria</taxon>
        <taxon>Halobacteriales</taxon>
        <taxon>Natronomonadaceae</taxon>
        <taxon>Halocatena</taxon>
    </lineage>
</organism>
<sequence length="83" mass="8378">MGTVAGAGVLSSASAPTQAASEAIGNEQWTHPAGNTAYNARFATDIGPTGEITKAWKEGLGGWHERDSVCVVDGTVYAAGDGL</sequence>
<dbReference type="OrthoDB" id="145878at2157"/>
<dbReference type="RefSeq" id="WP_124955441.1">
    <property type="nucleotide sequence ID" value="NZ_RRCH01000028.1"/>
</dbReference>